<dbReference type="Gene3D" id="3.40.190.10">
    <property type="entry name" value="Periplasmic binding protein-like II"/>
    <property type="match status" value="2"/>
</dbReference>
<dbReference type="Pfam" id="PF13416">
    <property type="entry name" value="SBP_bac_8"/>
    <property type="match status" value="1"/>
</dbReference>
<keyword evidence="3" id="KW-1185">Reference proteome</keyword>
<evidence type="ECO:0000313" key="2">
    <source>
        <dbReference type="EMBL" id="MWB77624.1"/>
    </source>
</evidence>
<sequence>MPRHLFLILTGACRLLGRGRVTATMAQVGHGRLSCLSLPRFKSNQSQQGLLNMKLFNKIALGTALSLAAPAMAQDVVNYATDGGTILDVKQEYLIGPAEEKLGVDVVVDAMTSRFAPFKAQVLSGKPTWNLIDFSAGYGIRSQNEDLLEKLDYSLIPNAAGVPDAYKDDYTVGSTAYATGLGYSTEAFPDNPPQTWADFWDVEAFPGRRAMRNGPRPALELALLADGVAPEDLYPLDVERAYDKMAEIKPHIDVWWSSGAETTQLLYDQEVDLMQIWDGRAKNAINEGAPAVFVWNNAIVEYAVFAIPKGSSHPEVTMKVINEMLNPEGQAKWASNYATGPLNTNFAEFMDPERLKELPSAPENLAIGIPLNNAWWASEAGEEAERRWLEFMQQ</sequence>
<proteinExistence type="predicted"/>
<dbReference type="EMBL" id="WNXQ01000003">
    <property type="protein sequence ID" value="MWB77624.1"/>
    <property type="molecule type" value="Genomic_DNA"/>
</dbReference>
<evidence type="ECO:0000313" key="3">
    <source>
        <dbReference type="Proteomes" id="UP000443843"/>
    </source>
</evidence>
<dbReference type="PANTHER" id="PTHR30222:SF2">
    <property type="entry name" value="ABC TRANSPORTER SUBSTRATE-BINDING PROTEIN"/>
    <property type="match status" value="1"/>
</dbReference>
<name>A0A844W4I8_9RHOB</name>
<dbReference type="InterPro" id="IPR006059">
    <property type="entry name" value="SBP"/>
</dbReference>
<evidence type="ECO:0000256" key="1">
    <source>
        <dbReference type="ARBA" id="ARBA00022729"/>
    </source>
</evidence>
<protein>
    <submittedName>
        <fullName evidence="2">Extracellular solute-binding protein</fullName>
    </submittedName>
</protein>
<keyword evidence="1" id="KW-0732">Signal</keyword>
<dbReference type="PANTHER" id="PTHR30222">
    <property type="entry name" value="SPERMIDINE/PUTRESCINE-BINDING PERIPLASMIC PROTEIN"/>
    <property type="match status" value="1"/>
</dbReference>
<comment type="caution">
    <text evidence="2">The sequence shown here is derived from an EMBL/GenBank/DDBJ whole genome shotgun (WGS) entry which is preliminary data.</text>
</comment>
<dbReference type="CDD" id="cd13589">
    <property type="entry name" value="PBP2_polyamine_RpCGA009"/>
    <property type="match status" value="1"/>
</dbReference>
<organism evidence="2 3">
    <name type="scientific">Pseudooceanicola pacificus</name>
    <dbReference type="NCBI Taxonomy" id="2676438"/>
    <lineage>
        <taxon>Bacteria</taxon>
        <taxon>Pseudomonadati</taxon>
        <taxon>Pseudomonadota</taxon>
        <taxon>Alphaproteobacteria</taxon>
        <taxon>Rhodobacterales</taxon>
        <taxon>Paracoccaceae</taxon>
        <taxon>Pseudooceanicola</taxon>
    </lineage>
</organism>
<dbReference type="Proteomes" id="UP000443843">
    <property type="component" value="Unassembled WGS sequence"/>
</dbReference>
<gene>
    <name evidence="2" type="ORF">GLS40_06280</name>
</gene>
<dbReference type="AlphaFoldDB" id="A0A844W4I8"/>
<reference evidence="2 3" key="1">
    <citation type="submission" date="2019-11" db="EMBL/GenBank/DDBJ databases">
        <title>Pseudooceanicola pacifica sp. nov., isolated from deep-sea sediment of the Pacific Ocean.</title>
        <authorList>
            <person name="Lyu L."/>
        </authorList>
    </citation>
    <scope>NUCLEOTIDE SEQUENCE [LARGE SCALE GENOMIC DNA]</scope>
    <source>
        <strain evidence="2 3">216_PA32_1</strain>
    </source>
</reference>
<accession>A0A844W4I8</accession>
<dbReference type="SUPFAM" id="SSF53850">
    <property type="entry name" value="Periplasmic binding protein-like II"/>
    <property type="match status" value="1"/>
</dbReference>